<dbReference type="Ensembl" id="ENSMCST00000005869.1">
    <property type="protein sequence ID" value="ENSMCSP00000005737.1"/>
    <property type="gene ID" value="ENSMCSG00000004165.1"/>
</dbReference>
<evidence type="ECO:0000313" key="1">
    <source>
        <dbReference type="Ensembl" id="ENSMCSP00000005737.1"/>
    </source>
</evidence>
<dbReference type="OrthoDB" id="6155282at2759"/>
<sequence>MDGWLQFREVSTENCQRHLERKMLFTVTTENYVCQKLGIDRKHTFKKNIKAALSREKVNGISIDFNDRFLHFSARAALDSSYVQELDGILKEARALENHLKQKRESLKQRFAVIASTLQS</sequence>
<organism evidence="1 2">
    <name type="scientific">Malurus cyaneus samueli</name>
    <dbReference type="NCBI Taxonomy" id="2593467"/>
    <lineage>
        <taxon>Eukaryota</taxon>
        <taxon>Metazoa</taxon>
        <taxon>Chordata</taxon>
        <taxon>Craniata</taxon>
        <taxon>Vertebrata</taxon>
        <taxon>Euteleostomi</taxon>
        <taxon>Archelosauria</taxon>
        <taxon>Archosauria</taxon>
        <taxon>Dinosauria</taxon>
        <taxon>Saurischia</taxon>
        <taxon>Theropoda</taxon>
        <taxon>Coelurosauria</taxon>
        <taxon>Aves</taxon>
        <taxon>Neognathae</taxon>
        <taxon>Neoaves</taxon>
        <taxon>Telluraves</taxon>
        <taxon>Australaves</taxon>
        <taxon>Passeriformes</taxon>
        <taxon>Meliphagoidea</taxon>
        <taxon>Maluridae</taxon>
        <taxon>Malurus</taxon>
    </lineage>
</organism>
<dbReference type="InterPro" id="IPR029193">
    <property type="entry name" value="TEX12"/>
</dbReference>
<dbReference type="PANTHER" id="PTHR37349:SF1">
    <property type="entry name" value="TESTIS-EXPRESSED PROTEIN 12"/>
    <property type="match status" value="1"/>
</dbReference>
<accession>A0A8C5TFM7</accession>
<dbReference type="AlphaFoldDB" id="A0A8C5TFM7"/>
<dbReference type="Pfam" id="PF15219">
    <property type="entry name" value="TEX12"/>
    <property type="match status" value="1"/>
</dbReference>
<reference evidence="1" key="2">
    <citation type="submission" date="2025-09" db="UniProtKB">
        <authorList>
            <consortium name="Ensembl"/>
        </authorList>
    </citation>
    <scope>IDENTIFICATION</scope>
</reference>
<evidence type="ECO:0000313" key="2">
    <source>
        <dbReference type="Proteomes" id="UP000694560"/>
    </source>
</evidence>
<dbReference type="Proteomes" id="UP000694560">
    <property type="component" value="Unplaced"/>
</dbReference>
<reference evidence="1" key="1">
    <citation type="submission" date="2025-08" db="UniProtKB">
        <authorList>
            <consortium name="Ensembl"/>
        </authorList>
    </citation>
    <scope>IDENTIFICATION</scope>
</reference>
<keyword evidence="2" id="KW-1185">Reference proteome</keyword>
<dbReference type="PANTHER" id="PTHR37349">
    <property type="entry name" value="TESTIS-EXPRESSED PROTEIN 12"/>
    <property type="match status" value="1"/>
</dbReference>
<name>A0A8C5TFM7_9PASS</name>
<proteinExistence type="predicted"/>
<protein>
    <submittedName>
        <fullName evidence="1">Uncharacterized protein</fullName>
    </submittedName>
</protein>